<feature type="domain" description="Protein FecR C-terminal" evidence="3">
    <location>
        <begin position="327"/>
        <end position="392"/>
    </location>
</feature>
<dbReference type="Gene3D" id="2.60.120.1440">
    <property type="match status" value="1"/>
</dbReference>
<evidence type="ECO:0000259" key="2">
    <source>
        <dbReference type="Pfam" id="PF04773"/>
    </source>
</evidence>
<proteinExistence type="predicted"/>
<comment type="caution">
    <text evidence="4">The sequence shown here is derived from an EMBL/GenBank/DDBJ whole genome shotgun (WGS) entry which is preliminary data.</text>
</comment>
<dbReference type="Gene3D" id="3.55.50.30">
    <property type="match status" value="1"/>
</dbReference>
<organism evidence="4 5">
    <name type="scientific">Niastella vici</name>
    <dbReference type="NCBI Taxonomy" id="1703345"/>
    <lineage>
        <taxon>Bacteria</taxon>
        <taxon>Pseudomonadati</taxon>
        <taxon>Bacteroidota</taxon>
        <taxon>Chitinophagia</taxon>
        <taxon>Chitinophagales</taxon>
        <taxon>Chitinophagaceae</taxon>
        <taxon>Niastella</taxon>
    </lineage>
</organism>
<sequence length="394" mass="44257">MSFTDRIQYLFDRYMQKTCTREELQELLQHIANPAHRPYLEKLMDTEYDTMQSLAVAPDTDWEFMFQQAVQSNENKIVPLGKPHRFRWMRVAVAAIVVLAVGVTGYWFINRPAKNKMAEQVQPVQHPNDVQPGGNKAVLTLADGSIITLDSAANGQLVQQGNSVVNKTKDGELKYEVRSTKYEVAYNSLSTPRGGQYQLVLPDGSKVWLNAASSIRYPVAFANNERRVELTGEAYFEVAKDKTRPFHVAVNGMQVEVLGTHFNINAYDDEPAIKTTLLEGSVKVTKADATVLLKPGEQTSLSQSSHLSQPIPVETEEVMAWKNGLTAFKSADLKSIMRQVARWYNVEVEYEGNIPSRTFTGGISRNARLSELLHLLEVSKVHFRIEGNKLIVTP</sequence>
<keyword evidence="5" id="KW-1185">Reference proteome</keyword>
<dbReference type="GO" id="GO:0016989">
    <property type="term" value="F:sigma factor antagonist activity"/>
    <property type="evidence" value="ECO:0007669"/>
    <property type="project" value="TreeGrafter"/>
</dbReference>
<dbReference type="Pfam" id="PF16344">
    <property type="entry name" value="FecR_C"/>
    <property type="match status" value="1"/>
</dbReference>
<dbReference type="InterPro" id="IPR012373">
    <property type="entry name" value="Ferrdict_sens_TM"/>
</dbReference>
<evidence type="ECO:0000313" key="4">
    <source>
        <dbReference type="EMBL" id="OQP60560.1"/>
    </source>
</evidence>
<gene>
    <name evidence="4" type="ORF">A3860_32610</name>
</gene>
<dbReference type="STRING" id="1703345.A3860_32610"/>
<dbReference type="EMBL" id="LVYD01000060">
    <property type="protein sequence ID" value="OQP60560.1"/>
    <property type="molecule type" value="Genomic_DNA"/>
</dbReference>
<dbReference type="Proteomes" id="UP000192796">
    <property type="component" value="Unassembled WGS sequence"/>
</dbReference>
<dbReference type="PANTHER" id="PTHR30273">
    <property type="entry name" value="PERIPLASMIC SIGNAL SENSOR AND SIGMA FACTOR ACTIVATOR FECR-RELATED"/>
    <property type="match status" value="1"/>
</dbReference>
<feature type="transmembrane region" description="Helical" evidence="1">
    <location>
        <begin position="91"/>
        <end position="109"/>
    </location>
</feature>
<name>A0A1V9FQE9_9BACT</name>
<evidence type="ECO:0008006" key="6">
    <source>
        <dbReference type="Google" id="ProtNLM"/>
    </source>
</evidence>
<dbReference type="RefSeq" id="WP_081152654.1">
    <property type="nucleotide sequence ID" value="NZ_LVYD01000060.1"/>
</dbReference>
<reference evidence="4 5" key="1">
    <citation type="submission" date="2016-03" db="EMBL/GenBank/DDBJ databases">
        <title>Niastella vici sp. nov., isolated from farmland soil.</title>
        <authorList>
            <person name="Chen L."/>
            <person name="Wang D."/>
            <person name="Yang S."/>
            <person name="Wang G."/>
        </authorList>
    </citation>
    <scope>NUCLEOTIDE SEQUENCE [LARGE SCALE GENOMIC DNA]</scope>
    <source>
        <strain evidence="4 5">DJ57</strain>
    </source>
</reference>
<dbReference type="AlphaFoldDB" id="A0A1V9FQE9"/>
<accession>A0A1V9FQE9</accession>
<evidence type="ECO:0000256" key="1">
    <source>
        <dbReference type="SAM" id="Phobius"/>
    </source>
</evidence>
<dbReference type="InterPro" id="IPR006860">
    <property type="entry name" value="FecR"/>
</dbReference>
<dbReference type="FunFam" id="2.60.120.1440:FF:000001">
    <property type="entry name" value="Putative anti-sigma factor"/>
    <property type="match status" value="1"/>
</dbReference>
<evidence type="ECO:0000259" key="3">
    <source>
        <dbReference type="Pfam" id="PF16344"/>
    </source>
</evidence>
<protein>
    <recommendedName>
        <fullName evidence="6">Iron dicitrate transport regulator FecR</fullName>
    </recommendedName>
</protein>
<dbReference type="InterPro" id="IPR032508">
    <property type="entry name" value="FecR_C"/>
</dbReference>
<keyword evidence="1" id="KW-1133">Transmembrane helix</keyword>
<dbReference type="Pfam" id="PF04773">
    <property type="entry name" value="FecR"/>
    <property type="match status" value="1"/>
</dbReference>
<keyword evidence="1" id="KW-0812">Transmembrane</keyword>
<keyword evidence="1" id="KW-0472">Membrane</keyword>
<feature type="domain" description="FecR protein" evidence="2">
    <location>
        <begin position="189"/>
        <end position="283"/>
    </location>
</feature>
<dbReference type="OrthoDB" id="622631at2"/>
<dbReference type="PANTHER" id="PTHR30273:SF2">
    <property type="entry name" value="PROTEIN FECR"/>
    <property type="match status" value="1"/>
</dbReference>
<evidence type="ECO:0000313" key="5">
    <source>
        <dbReference type="Proteomes" id="UP000192796"/>
    </source>
</evidence>